<dbReference type="Gene3D" id="3.40.1280.10">
    <property type="match status" value="1"/>
</dbReference>
<evidence type="ECO:0000256" key="1">
    <source>
        <dbReference type="ARBA" id="ARBA00022603"/>
    </source>
</evidence>
<keyword evidence="7" id="KW-1185">Reference proteome</keyword>
<name>A0A517M090_9BACT</name>
<evidence type="ECO:0000313" key="6">
    <source>
        <dbReference type="EMBL" id="QDS88308.1"/>
    </source>
</evidence>
<dbReference type="InterPro" id="IPR029026">
    <property type="entry name" value="tRNA_m1G_MTases_N"/>
</dbReference>
<gene>
    <name evidence="5 6" type="primary">rlmH</name>
    <name evidence="6" type="ORF">EC9_24980</name>
</gene>
<dbReference type="PANTHER" id="PTHR33603">
    <property type="entry name" value="METHYLTRANSFERASE"/>
    <property type="match status" value="1"/>
</dbReference>
<dbReference type="GO" id="GO:0005737">
    <property type="term" value="C:cytoplasm"/>
    <property type="evidence" value="ECO:0007669"/>
    <property type="project" value="UniProtKB-SubCell"/>
</dbReference>
<dbReference type="CDD" id="cd18081">
    <property type="entry name" value="RlmH-like"/>
    <property type="match status" value="1"/>
</dbReference>
<feature type="binding site" evidence="5">
    <location>
        <position position="104"/>
    </location>
    <ligand>
        <name>S-adenosyl-L-methionine</name>
        <dbReference type="ChEBI" id="CHEBI:59789"/>
    </ligand>
</feature>
<dbReference type="RefSeq" id="WP_145345452.1">
    <property type="nucleotide sequence ID" value="NZ_CP036261.1"/>
</dbReference>
<dbReference type="EMBL" id="CP036261">
    <property type="protein sequence ID" value="QDS88308.1"/>
    <property type="molecule type" value="Genomic_DNA"/>
</dbReference>
<dbReference type="EC" id="2.1.1.177" evidence="5"/>
<comment type="subcellular location">
    <subcellularLocation>
        <location evidence="5">Cytoplasm</location>
    </subcellularLocation>
</comment>
<sequence>MKIKLVWIGRSKDKNFADLIDQYRKRLSHYCSLEIAEIKELKPGRLSAGELMKKEADLLLRQVADQDLMVLMDERGRQLTSIELSEWVQAKMNIATPRMTLVIGGAWGVDPKVNQRADWVWSLSKLTLTHDMARIFLIEQIYRAFTILRGEKYHNE</sequence>
<accession>A0A517M090</accession>
<dbReference type="HAMAP" id="MF_00658">
    <property type="entry name" value="23SrRNA_methyltr_H"/>
    <property type="match status" value="1"/>
</dbReference>
<dbReference type="Pfam" id="PF02590">
    <property type="entry name" value="SPOUT_MTase"/>
    <property type="match status" value="1"/>
</dbReference>
<comment type="similarity">
    <text evidence="4 5">Belongs to the RNA methyltransferase RlmH family.</text>
</comment>
<dbReference type="InterPro" id="IPR029028">
    <property type="entry name" value="Alpha/beta_knot_MTases"/>
</dbReference>
<comment type="catalytic activity">
    <reaction evidence="5">
        <text>pseudouridine(1915) in 23S rRNA + S-adenosyl-L-methionine = N(3)-methylpseudouridine(1915) in 23S rRNA + S-adenosyl-L-homocysteine + H(+)</text>
        <dbReference type="Rhea" id="RHEA:42752"/>
        <dbReference type="Rhea" id="RHEA-COMP:10221"/>
        <dbReference type="Rhea" id="RHEA-COMP:10222"/>
        <dbReference type="ChEBI" id="CHEBI:15378"/>
        <dbReference type="ChEBI" id="CHEBI:57856"/>
        <dbReference type="ChEBI" id="CHEBI:59789"/>
        <dbReference type="ChEBI" id="CHEBI:65314"/>
        <dbReference type="ChEBI" id="CHEBI:74486"/>
        <dbReference type="EC" id="2.1.1.177"/>
    </reaction>
</comment>
<keyword evidence="2 5" id="KW-0808">Transferase</keyword>
<feature type="binding site" evidence="5">
    <location>
        <begin position="123"/>
        <end position="128"/>
    </location>
    <ligand>
        <name>S-adenosyl-L-methionine</name>
        <dbReference type="ChEBI" id="CHEBI:59789"/>
    </ligand>
</feature>
<dbReference type="KEGG" id="ruv:EC9_24980"/>
<comment type="subunit">
    <text evidence="5">Homodimer.</text>
</comment>
<evidence type="ECO:0000256" key="5">
    <source>
        <dbReference type="HAMAP-Rule" id="MF_00658"/>
    </source>
</evidence>
<dbReference type="SUPFAM" id="SSF75217">
    <property type="entry name" value="alpha/beta knot"/>
    <property type="match status" value="1"/>
</dbReference>
<proteinExistence type="inferred from homology"/>
<evidence type="ECO:0000256" key="3">
    <source>
        <dbReference type="ARBA" id="ARBA00022691"/>
    </source>
</evidence>
<dbReference type="OrthoDB" id="9806643at2"/>
<keyword evidence="1 5" id="KW-0489">Methyltransferase</keyword>
<keyword evidence="5" id="KW-0963">Cytoplasm</keyword>
<protein>
    <recommendedName>
        <fullName evidence="5">Ribosomal RNA large subunit methyltransferase H</fullName>
        <ecNumber evidence="5">2.1.1.177</ecNumber>
    </recommendedName>
    <alternativeName>
        <fullName evidence="5">23S rRNA (pseudouridine1915-N3)-methyltransferase</fullName>
    </alternativeName>
    <alternativeName>
        <fullName evidence="5">23S rRNA m3Psi1915 methyltransferase</fullName>
    </alternativeName>
    <alternativeName>
        <fullName evidence="5">rRNA (pseudouridine-N3-)-methyltransferase RlmH</fullName>
    </alternativeName>
</protein>
<reference evidence="6 7" key="1">
    <citation type="submission" date="2019-02" db="EMBL/GenBank/DDBJ databases">
        <title>Deep-cultivation of Planctomycetes and their phenomic and genomic characterization uncovers novel biology.</title>
        <authorList>
            <person name="Wiegand S."/>
            <person name="Jogler M."/>
            <person name="Boedeker C."/>
            <person name="Pinto D."/>
            <person name="Vollmers J."/>
            <person name="Rivas-Marin E."/>
            <person name="Kohn T."/>
            <person name="Peeters S.H."/>
            <person name="Heuer A."/>
            <person name="Rast P."/>
            <person name="Oberbeckmann S."/>
            <person name="Bunk B."/>
            <person name="Jeske O."/>
            <person name="Meyerdierks A."/>
            <person name="Storesund J.E."/>
            <person name="Kallscheuer N."/>
            <person name="Luecker S."/>
            <person name="Lage O.M."/>
            <person name="Pohl T."/>
            <person name="Merkel B.J."/>
            <person name="Hornburger P."/>
            <person name="Mueller R.-W."/>
            <person name="Bruemmer F."/>
            <person name="Labrenz M."/>
            <person name="Spormann A.M."/>
            <person name="Op den Camp H."/>
            <person name="Overmann J."/>
            <person name="Amann R."/>
            <person name="Jetten M.S.M."/>
            <person name="Mascher T."/>
            <person name="Medema M.H."/>
            <person name="Devos D.P."/>
            <person name="Kaster A.-K."/>
            <person name="Ovreas L."/>
            <person name="Rohde M."/>
            <person name="Galperin M.Y."/>
            <person name="Jogler C."/>
        </authorList>
    </citation>
    <scope>NUCLEOTIDE SEQUENCE [LARGE SCALE GENOMIC DNA]</scope>
    <source>
        <strain evidence="6 7">EC9</strain>
    </source>
</reference>
<organism evidence="6 7">
    <name type="scientific">Rosistilla ulvae</name>
    <dbReference type="NCBI Taxonomy" id="1930277"/>
    <lineage>
        <taxon>Bacteria</taxon>
        <taxon>Pseudomonadati</taxon>
        <taxon>Planctomycetota</taxon>
        <taxon>Planctomycetia</taxon>
        <taxon>Pirellulales</taxon>
        <taxon>Pirellulaceae</taxon>
        <taxon>Rosistilla</taxon>
    </lineage>
</organism>
<dbReference type="AlphaFoldDB" id="A0A517M090"/>
<dbReference type="GO" id="GO:0070038">
    <property type="term" value="F:rRNA (pseudouridine-N3-)-methyltransferase activity"/>
    <property type="evidence" value="ECO:0007669"/>
    <property type="project" value="UniProtKB-UniRule"/>
</dbReference>
<comment type="function">
    <text evidence="5">Specifically methylates the pseudouridine at position 1915 (m3Psi1915) in 23S rRNA.</text>
</comment>
<keyword evidence="3 5" id="KW-0949">S-adenosyl-L-methionine</keyword>
<keyword evidence="5" id="KW-0698">rRNA processing</keyword>
<evidence type="ECO:0000313" key="7">
    <source>
        <dbReference type="Proteomes" id="UP000319557"/>
    </source>
</evidence>
<dbReference type="Proteomes" id="UP000319557">
    <property type="component" value="Chromosome"/>
</dbReference>
<dbReference type="InterPro" id="IPR003742">
    <property type="entry name" value="RlmH-like"/>
</dbReference>
<evidence type="ECO:0000256" key="4">
    <source>
        <dbReference type="ARBA" id="ARBA00038303"/>
    </source>
</evidence>
<comment type="caution">
    <text evidence="5">Lacks conserved residue(s) required for the propagation of feature annotation.</text>
</comment>
<evidence type="ECO:0000256" key="2">
    <source>
        <dbReference type="ARBA" id="ARBA00022679"/>
    </source>
</evidence>
<dbReference type="PANTHER" id="PTHR33603:SF1">
    <property type="entry name" value="RIBOSOMAL RNA LARGE SUBUNIT METHYLTRANSFERASE H"/>
    <property type="match status" value="1"/>
</dbReference>
<dbReference type="PIRSF" id="PIRSF004505">
    <property type="entry name" value="MT_bac"/>
    <property type="match status" value="1"/>
</dbReference>